<organism evidence="1 2">
    <name type="scientific">Saccharibacillus sacchari</name>
    <dbReference type="NCBI Taxonomy" id="456493"/>
    <lineage>
        <taxon>Bacteria</taxon>
        <taxon>Bacillati</taxon>
        <taxon>Bacillota</taxon>
        <taxon>Bacilli</taxon>
        <taxon>Bacillales</taxon>
        <taxon>Paenibacillaceae</taxon>
        <taxon>Saccharibacillus</taxon>
    </lineage>
</organism>
<protein>
    <submittedName>
        <fullName evidence="1">Aspartyl-phosphate phosphatase Spo0E family protein</fullName>
    </submittedName>
</protein>
<keyword evidence="2" id="KW-1185">Reference proteome</keyword>
<comment type="caution">
    <text evidence="1">The sequence shown here is derived from an EMBL/GenBank/DDBJ whole genome shotgun (WGS) entry which is preliminary data.</text>
</comment>
<dbReference type="Proteomes" id="UP001380953">
    <property type="component" value="Unassembled WGS sequence"/>
</dbReference>
<gene>
    <name evidence="1" type="ORF">WKI47_15780</name>
</gene>
<dbReference type="EMBL" id="JBBKAR010000042">
    <property type="protein sequence ID" value="MEJ8305368.1"/>
    <property type="molecule type" value="Genomic_DNA"/>
</dbReference>
<evidence type="ECO:0000313" key="2">
    <source>
        <dbReference type="Proteomes" id="UP001380953"/>
    </source>
</evidence>
<accession>A0ACC6PEI2</accession>
<sequence length="67" mass="7928">MTVLAYNSYRNEEPLYTMIERLRHELLKITEHKSFCDRDVVELSQRLDAYIVLAQRQKSGRSEVGAR</sequence>
<evidence type="ECO:0000313" key="1">
    <source>
        <dbReference type="EMBL" id="MEJ8305368.1"/>
    </source>
</evidence>
<reference evidence="1" key="1">
    <citation type="submission" date="2024-03" db="EMBL/GenBank/DDBJ databases">
        <title>Whole genome sequecning of epiphytes from Marcgravia umbellata leaves.</title>
        <authorList>
            <person name="Kumar G."/>
            <person name="Savka M.A."/>
        </authorList>
    </citation>
    <scope>NUCLEOTIDE SEQUENCE</scope>
    <source>
        <strain evidence="1">RIT_BL5</strain>
    </source>
</reference>
<proteinExistence type="predicted"/>
<name>A0ACC6PEI2_9BACL</name>